<dbReference type="InterPro" id="IPR035976">
    <property type="entry name" value="Sushi/SCR/CCP_sf"/>
</dbReference>
<feature type="signal peptide" evidence="7">
    <location>
        <begin position="1"/>
        <end position="21"/>
    </location>
</feature>
<dbReference type="SUPFAM" id="SSF49854">
    <property type="entry name" value="Spermadhesin, CUB domain"/>
    <property type="match status" value="1"/>
</dbReference>
<feature type="domain" description="Sushi" evidence="8">
    <location>
        <begin position="177"/>
        <end position="239"/>
    </location>
</feature>
<comment type="caution">
    <text evidence="4">Lacks conserved residue(s) required for the propagation of feature annotation.</text>
</comment>
<dbReference type="PROSITE" id="PS51257">
    <property type="entry name" value="PROKAR_LIPOPROTEIN"/>
    <property type="match status" value="1"/>
</dbReference>
<evidence type="ECO:0000313" key="10">
    <source>
        <dbReference type="Proteomes" id="UP000678499"/>
    </source>
</evidence>
<dbReference type="SUPFAM" id="SSF57535">
    <property type="entry name" value="Complement control module/SCR domain"/>
    <property type="match status" value="2"/>
</dbReference>
<dbReference type="CDD" id="cd00033">
    <property type="entry name" value="CCP"/>
    <property type="match status" value="2"/>
</dbReference>
<keyword evidence="1 7" id="KW-0732">Signal</keyword>
<feature type="chain" id="PRO_5036210099" description="Sushi domain-containing protein" evidence="7">
    <location>
        <begin position="22"/>
        <end position="687"/>
    </location>
</feature>
<evidence type="ECO:0000256" key="3">
    <source>
        <dbReference type="ARBA" id="ARBA00023157"/>
    </source>
</evidence>
<keyword evidence="6" id="KW-0472">Membrane</keyword>
<dbReference type="SMART" id="SM00032">
    <property type="entry name" value="CCP"/>
    <property type="match status" value="2"/>
</dbReference>
<dbReference type="AlphaFoldDB" id="A0A7R9BLX3"/>
<keyword evidence="3" id="KW-1015">Disulfide bond</keyword>
<feature type="transmembrane region" description="Helical" evidence="6">
    <location>
        <begin position="531"/>
        <end position="558"/>
    </location>
</feature>
<dbReference type="Pfam" id="PF00084">
    <property type="entry name" value="Sushi"/>
    <property type="match status" value="2"/>
</dbReference>
<evidence type="ECO:0000256" key="1">
    <source>
        <dbReference type="ARBA" id="ARBA00022729"/>
    </source>
</evidence>
<dbReference type="PROSITE" id="PS50923">
    <property type="entry name" value="SUSHI"/>
    <property type="match status" value="2"/>
</dbReference>
<protein>
    <recommendedName>
        <fullName evidence="8">Sushi domain-containing protein</fullName>
    </recommendedName>
</protein>
<dbReference type="EMBL" id="OA883040">
    <property type="protein sequence ID" value="CAD7277770.1"/>
    <property type="molecule type" value="Genomic_DNA"/>
</dbReference>
<feature type="compositionally biased region" description="Acidic residues" evidence="5">
    <location>
        <begin position="670"/>
        <end position="679"/>
    </location>
</feature>
<keyword evidence="10" id="KW-1185">Reference proteome</keyword>
<keyword evidence="4" id="KW-0768">Sushi</keyword>
<dbReference type="Gene3D" id="2.10.70.10">
    <property type="entry name" value="Complement Module, domain 1"/>
    <property type="match status" value="1"/>
</dbReference>
<feature type="region of interest" description="Disordered" evidence="5">
    <location>
        <begin position="666"/>
        <end position="687"/>
    </location>
</feature>
<dbReference type="Proteomes" id="UP000678499">
    <property type="component" value="Unassembled WGS sequence"/>
</dbReference>
<evidence type="ECO:0000256" key="5">
    <source>
        <dbReference type="SAM" id="MobiDB-lite"/>
    </source>
</evidence>
<name>A0A7R9BLX3_9CRUS</name>
<sequence>MNQHLIRSSIVLGILMACALAAGENADCEQVLQAQKQGYISADDFEKNPLCRRVFISRGDEKLSFSFIRVEMAEKEKLVLEFNGERHELGPDTSCELCLPKVVTSKLSIALVPVRRLNASTANPPSSQAVREKSLDEVMRSPNLTIDIHDVMINDVNFAFERVESKFTILYQTFDPYACPAPSLLSLPNGYVKGKDSKIGAEIEFKCKVPFDPVGATKARCIVSEGIPQWSAEQPKCLIKCDPGKFLVRKVTRIRPPGALPALSNPGYEVNSVSGGSEVCKWELRAPEGSFVQLRIHYVDLPNLGDDLSFLSVKSESTKDPILLTGVVPPRNLTVPAARVWVEYYGPRETFSSRLGFYVTYSARPSFSCSLPKVNGMIYVEDQGSDADVVATVSCAPRFSLPPEATGAVACYENGTWESEFPECLLNEVAEGEAEDGVVGQVVADGSGLWNGTSDFQPGDNYPSFLDDFEENETSVGNHVNSSTQNTNATDIVNVFEVVIVDKDSEDSSSSNPFLVGGVDFRNTRVLGLPLWLVVVVAAGAGILVILVCVSVIVVVFVSRRRYPGVGSGGPLGLGRKFDTFENPIYSRVNLRPPPTLSSYGNGLSPDDSKASPVLTKSPKVNGLFSEVFTADRGPVFDVTQCRIYLSTTRPHVHDMVRDTAVTEKLTGTSDDDSGDDDTKDNACKCH</sequence>
<gene>
    <name evidence="9" type="ORF">NMOB1V02_LOCUS5494</name>
</gene>
<evidence type="ECO:0000259" key="8">
    <source>
        <dbReference type="PROSITE" id="PS50923"/>
    </source>
</evidence>
<keyword evidence="6" id="KW-1133">Transmembrane helix</keyword>
<feature type="domain" description="Sushi" evidence="8">
    <location>
        <begin position="367"/>
        <end position="426"/>
    </location>
</feature>
<dbReference type="InterPro" id="IPR051277">
    <property type="entry name" value="SEZ6_CSMD_C4BPB_Regulators"/>
</dbReference>
<dbReference type="InterPro" id="IPR035914">
    <property type="entry name" value="Sperma_CUB_dom_sf"/>
</dbReference>
<accession>A0A7R9BLX3</accession>
<evidence type="ECO:0000256" key="4">
    <source>
        <dbReference type="PROSITE-ProRule" id="PRU00302"/>
    </source>
</evidence>
<evidence type="ECO:0000256" key="7">
    <source>
        <dbReference type="SAM" id="SignalP"/>
    </source>
</evidence>
<dbReference type="PANTHER" id="PTHR45656">
    <property type="entry name" value="PROTEIN CBR-CLEC-78"/>
    <property type="match status" value="1"/>
</dbReference>
<evidence type="ECO:0000313" key="9">
    <source>
        <dbReference type="EMBL" id="CAD7277770.1"/>
    </source>
</evidence>
<dbReference type="InterPro" id="IPR000436">
    <property type="entry name" value="Sushi_SCR_CCP_dom"/>
</dbReference>
<dbReference type="PANTHER" id="PTHR45656:SF4">
    <property type="entry name" value="PROTEIN CBR-CLEC-78"/>
    <property type="match status" value="1"/>
</dbReference>
<dbReference type="OrthoDB" id="6127264at2759"/>
<dbReference type="EMBL" id="CAJPEX010001003">
    <property type="protein sequence ID" value="CAG0917922.1"/>
    <property type="molecule type" value="Genomic_DNA"/>
</dbReference>
<evidence type="ECO:0000256" key="2">
    <source>
        <dbReference type="ARBA" id="ARBA00022737"/>
    </source>
</evidence>
<keyword evidence="2" id="KW-0677">Repeat</keyword>
<evidence type="ECO:0000256" key="6">
    <source>
        <dbReference type="SAM" id="Phobius"/>
    </source>
</evidence>
<proteinExistence type="predicted"/>
<keyword evidence="6" id="KW-0812">Transmembrane</keyword>
<dbReference type="Gene3D" id="2.60.120.290">
    <property type="entry name" value="Spermadhesin, CUB domain"/>
    <property type="match status" value="1"/>
</dbReference>
<reference evidence="9" key="1">
    <citation type="submission" date="2020-11" db="EMBL/GenBank/DDBJ databases">
        <authorList>
            <person name="Tran Van P."/>
        </authorList>
    </citation>
    <scope>NUCLEOTIDE SEQUENCE</scope>
</reference>
<organism evidence="9">
    <name type="scientific">Notodromas monacha</name>
    <dbReference type="NCBI Taxonomy" id="399045"/>
    <lineage>
        <taxon>Eukaryota</taxon>
        <taxon>Metazoa</taxon>
        <taxon>Ecdysozoa</taxon>
        <taxon>Arthropoda</taxon>
        <taxon>Crustacea</taxon>
        <taxon>Oligostraca</taxon>
        <taxon>Ostracoda</taxon>
        <taxon>Podocopa</taxon>
        <taxon>Podocopida</taxon>
        <taxon>Cypridocopina</taxon>
        <taxon>Cypridoidea</taxon>
        <taxon>Cyprididae</taxon>
        <taxon>Notodromas</taxon>
    </lineage>
</organism>